<dbReference type="InterPro" id="IPR005094">
    <property type="entry name" value="Endonuclease_MobA/VirD2"/>
</dbReference>
<feature type="compositionally biased region" description="Basic and acidic residues" evidence="1">
    <location>
        <begin position="267"/>
        <end position="287"/>
    </location>
</feature>
<comment type="caution">
    <text evidence="3">The sequence shown here is derived from an EMBL/GenBank/DDBJ whole genome shotgun (WGS) entry which is preliminary data.</text>
</comment>
<evidence type="ECO:0000313" key="4">
    <source>
        <dbReference type="Proteomes" id="UP000548326"/>
    </source>
</evidence>
<dbReference type="Proteomes" id="UP000548326">
    <property type="component" value="Unassembled WGS sequence"/>
</dbReference>
<feature type="region of interest" description="Disordered" evidence="1">
    <location>
        <begin position="249"/>
        <end position="295"/>
    </location>
</feature>
<evidence type="ECO:0000256" key="1">
    <source>
        <dbReference type="SAM" id="MobiDB-lite"/>
    </source>
</evidence>
<feature type="compositionally biased region" description="Low complexity" evidence="1">
    <location>
        <begin position="249"/>
        <end position="264"/>
    </location>
</feature>
<reference evidence="3 4" key="1">
    <citation type="submission" date="2020-08" db="EMBL/GenBank/DDBJ databases">
        <title>Genomic Encyclopedia of Type Strains, Phase IV (KMG-V): Genome sequencing to study the core and pangenomes of soil and plant-associated prokaryotes.</title>
        <authorList>
            <person name="Whitman W."/>
        </authorList>
    </citation>
    <scope>NUCLEOTIDE SEQUENCE [LARGE SCALE GENOMIC DNA]</scope>
    <source>
        <strain evidence="3 4">MP601</strain>
    </source>
</reference>
<protein>
    <recommendedName>
        <fullName evidence="2">MobA/VirD2-like nuclease domain-containing protein</fullName>
    </recommendedName>
</protein>
<dbReference type="Pfam" id="PF03432">
    <property type="entry name" value="Relaxase"/>
    <property type="match status" value="1"/>
</dbReference>
<feature type="domain" description="MobA/VirD2-like nuclease" evidence="2">
    <location>
        <begin position="33"/>
        <end position="157"/>
    </location>
</feature>
<gene>
    <name evidence="3" type="ORF">HDF22_004271</name>
</gene>
<organism evidence="3 4">
    <name type="scientific">Mucilaginibacter lappiensis</name>
    <dbReference type="NCBI Taxonomy" id="354630"/>
    <lineage>
        <taxon>Bacteria</taxon>
        <taxon>Pseudomonadati</taxon>
        <taxon>Bacteroidota</taxon>
        <taxon>Sphingobacteriia</taxon>
        <taxon>Sphingobacteriales</taxon>
        <taxon>Sphingobacteriaceae</taxon>
        <taxon>Mucilaginibacter</taxon>
    </lineage>
</organism>
<sequence length="295" mass="34312">MIGKISTGKSFRGCLHYLHEGRLQQSKALQEIEQEKKQAQVICYNQCFGNKKELIQQFNEVRYLNPKLSKPVLHASLSFAHSDQLSNQDKIDIGKQMAKDFGFDNNQYVVIEHADRQHQHLHIVANRVGYDAKTVSDSNNYKRMANFCRSMERKHQLEQVLSPRKFLSKEERMLPRQDIRKEALKEAIAKFLMQSTTMKEFQNKITAKGYEVELGRGIAFTDAQAVRFKGSQVGYPLLKIEKQLAQNRKQQQEQQQKPSLAQQLRETISKSQKEEQLKKQQEDKQEIKQSGGFRL</sequence>
<evidence type="ECO:0000259" key="2">
    <source>
        <dbReference type="Pfam" id="PF03432"/>
    </source>
</evidence>
<accession>A0A841JIM1</accession>
<proteinExistence type="predicted"/>
<dbReference type="AlphaFoldDB" id="A0A841JIM1"/>
<evidence type="ECO:0000313" key="3">
    <source>
        <dbReference type="EMBL" id="MBB6130132.1"/>
    </source>
</evidence>
<dbReference type="RefSeq" id="WP_183589035.1">
    <property type="nucleotide sequence ID" value="NZ_JACHCA010000013.1"/>
</dbReference>
<dbReference type="EMBL" id="JACHCA010000013">
    <property type="protein sequence ID" value="MBB6130132.1"/>
    <property type="molecule type" value="Genomic_DNA"/>
</dbReference>
<name>A0A841JIM1_9SPHI</name>